<evidence type="ECO:0000256" key="4">
    <source>
        <dbReference type="PIRSR" id="PIRSR001365-1"/>
    </source>
</evidence>
<evidence type="ECO:0000256" key="1">
    <source>
        <dbReference type="ARBA" id="ARBA00023239"/>
    </source>
</evidence>
<dbReference type="PRINTS" id="PR00146">
    <property type="entry name" value="DHPICSNTHASE"/>
</dbReference>
<dbReference type="AlphaFoldDB" id="E4RPK5"/>
<organism evidence="6 7">
    <name type="scientific">Halanaerobium hydrogeniformans</name>
    <name type="common">Halanaerobium sp. (strain sapolanicus)</name>
    <dbReference type="NCBI Taxonomy" id="656519"/>
    <lineage>
        <taxon>Bacteria</taxon>
        <taxon>Bacillati</taxon>
        <taxon>Bacillota</taxon>
        <taxon>Clostridia</taxon>
        <taxon>Halanaerobiales</taxon>
        <taxon>Halanaerobiaceae</taxon>
        <taxon>Halanaerobium</taxon>
    </lineage>
</organism>
<gene>
    <name evidence="6" type="ordered locus">Halsa_0563</name>
</gene>
<dbReference type="PANTHER" id="PTHR42849">
    <property type="entry name" value="N-ACETYLNEURAMINATE LYASE"/>
    <property type="match status" value="1"/>
</dbReference>
<dbReference type="OrthoDB" id="9782828at2"/>
<comment type="similarity">
    <text evidence="3">Belongs to the DapA family.</text>
</comment>
<dbReference type="SMART" id="SM01130">
    <property type="entry name" value="DHDPS"/>
    <property type="match status" value="1"/>
</dbReference>
<dbReference type="GO" id="GO:0019262">
    <property type="term" value="P:N-acetylneuraminate catabolic process"/>
    <property type="evidence" value="ECO:0007669"/>
    <property type="project" value="TreeGrafter"/>
</dbReference>
<dbReference type="Pfam" id="PF00701">
    <property type="entry name" value="DHDPS"/>
    <property type="match status" value="1"/>
</dbReference>
<dbReference type="KEGG" id="has:Halsa_0563"/>
<dbReference type="GO" id="GO:0005829">
    <property type="term" value="C:cytosol"/>
    <property type="evidence" value="ECO:0007669"/>
    <property type="project" value="TreeGrafter"/>
</dbReference>
<keyword evidence="2" id="KW-0704">Schiff base</keyword>
<protein>
    <submittedName>
        <fullName evidence="6">Dihydrodipicolinate synthetase</fullName>
    </submittedName>
</protein>
<dbReference type="EMBL" id="CP002304">
    <property type="protein sequence ID" value="ADQ14028.1"/>
    <property type="molecule type" value="Genomic_DNA"/>
</dbReference>
<feature type="active site" description="Schiff-base intermediate with substrate" evidence="4">
    <location>
        <position position="166"/>
    </location>
</feature>
<dbReference type="InterPro" id="IPR013785">
    <property type="entry name" value="Aldolase_TIM"/>
</dbReference>
<dbReference type="PIRSF" id="PIRSF001365">
    <property type="entry name" value="DHDPS"/>
    <property type="match status" value="1"/>
</dbReference>
<feature type="binding site" evidence="5">
    <location>
        <position position="50"/>
    </location>
    <ligand>
        <name>pyruvate</name>
        <dbReference type="ChEBI" id="CHEBI:15361"/>
    </ligand>
</feature>
<evidence type="ECO:0000256" key="5">
    <source>
        <dbReference type="PIRSR" id="PIRSR001365-2"/>
    </source>
</evidence>
<dbReference type="InterPro" id="IPR020625">
    <property type="entry name" value="Schiff_base-form_aldolases_AS"/>
</dbReference>
<dbReference type="SUPFAM" id="SSF51569">
    <property type="entry name" value="Aldolase"/>
    <property type="match status" value="1"/>
</dbReference>
<evidence type="ECO:0000313" key="6">
    <source>
        <dbReference type="EMBL" id="ADQ14028.1"/>
    </source>
</evidence>
<dbReference type="PROSITE" id="PS00666">
    <property type="entry name" value="DHDPS_2"/>
    <property type="match status" value="1"/>
</dbReference>
<feature type="active site" description="Proton donor/acceptor" evidence="4">
    <location>
        <position position="138"/>
    </location>
</feature>
<dbReference type="HOGENOM" id="CLU_049343_5_1_9"/>
<proteinExistence type="inferred from homology"/>
<dbReference type="STRING" id="656519.Halsa_0563"/>
<dbReference type="GO" id="GO:0008747">
    <property type="term" value="F:N-acetylneuraminate lyase activity"/>
    <property type="evidence" value="ECO:0007669"/>
    <property type="project" value="TreeGrafter"/>
</dbReference>
<dbReference type="eggNOG" id="COG0329">
    <property type="taxonomic scope" value="Bacteria"/>
</dbReference>
<dbReference type="Proteomes" id="UP000007434">
    <property type="component" value="Chromosome"/>
</dbReference>
<reference evidence="6 7" key="2">
    <citation type="journal article" date="2011" name="J. Bacteriol.">
        <title>Complete Genome Sequence of the Haloalkaliphilic, Hydrogen Producing Halanaerobium hydrogenoformans.</title>
        <authorList>
            <person name="Brown S.D."/>
            <person name="Begemann M.B."/>
            <person name="Mormile M.R."/>
            <person name="Wall J.D."/>
            <person name="Han C.S."/>
            <person name="Goodwin L.A."/>
            <person name="Pitluck S."/>
            <person name="Land M.L."/>
            <person name="Hauser L.J."/>
            <person name="Elias D.A."/>
        </authorList>
    </citation>
    <scope>NUCLEOTIDE SEQUENCE [LARGE SCALE GENOMIC DNA]</scope>
    <source>
        <strain evidence="7">sapolanicus</strain>
    </source>
</reference>
<name>E4RPK5_HALHG</name>
<evidence type="ECO:0000313" key="7">
    <source>
        <dbReference type="Proteomes" id="UP000007434"/>
    </source>
</evidence>
<evidence type="ECO:0000256" key="3">
    <source>
        <dbReference type="PIRNR" id="PIRNR001365"/>
    </source>
</evidence>
<accession>E4RPK5</accession>
<dbReference type="InterPro" id="IPR002220">
    <property type="entry name" value="DapA-like"/>
</dbReference>
<sequence length="285" mass="32195">MEQKEILKGIIPPMITPLNKDFKIDRKSTEKLVDYLIDGGIHTLFILGTTGEGPLISKAEQFKLAKFVVEYTEGRVPVIAGVSAPSSLEVLKNIENLNESGLDGYVSTLPFYDKTNLKEEIKHFEILAAESELPIIIYDIPVKVGQRLSEKALENLVEVDNIIGLKDSSSNLRNFRERVEKFRHKKDFSFALGHSDMIDISIYLGADGVVPSDVHLFPELCVEIYNNAQKEDWIKARKLQSELNKKRIELYNSFPAQSRANNKVCKKHLKAKGIIASDYIMAPYI</sequence>
<dbReference type="PANTHER" id="PTHR42849:SF1">
    <property type="entry name" value="N-ACETYLNEURAMINATE LYASE"/>
    <property type="match status" value="1"/>
</dbReference>
<dbReference type="CDD" id="cd00408">
    <property type="entry name" value="DHDPS-like"/>
    <property type="match status" value="1"/>
</dbReference>
<feature type="binding site" evidence="5">
    <location>
        <position position="210"/>
    </location>
    <ligand>
        <name>pyruvate</name>
        <dbReference type="ChEBI" id="CHEBI:15361"/>
    </ligand>
</feature>
<keyword evidence="7" id="KW-1185">Reference proteome</keyword>
<evidence type="ECO:0000256" key="2">
    <source>
        <dbReference type="ARBA" id="ARBA00023270"/>
    </source>
</evidence>
<keyword evidence="1 3" id="KW-0456">Lyase</keyword>
<reference evidence="6 7" key="1">
    <citation type="submission" date="2010-11" db="EMBL/GenBank/DDBJ databases">
        <title>Complete sequence of Halanaerobium sp. sapolanicus.</title>
        <authorList>
            <consortium name="US DOE Joint Genome Institute"/>
            <person name="Lucas S."/>
            <person name="Copeland A."/>
            <person name="Lapidus A."/>
            <person name="Cheng J.-F."/>
            <person name="Bruce D."/>
            <person name="Goodwin L."/>
            <person name="Pitluck S."/>
            <person name="Davenport K."/>
            <person name="Detter J.C."/>
            <person name="Han C."/>
            <person name="Tapia R."/>
            <person name="Land M."/>
            <person name="Hauser L."/>
            <person name="Jeffries C."/>
            <person name="Kyrpides N."/>
            <person name="Ivanova N."/>
            <person name="Mikhailova N."/>
            <person name="Begemann M.B."/>
            <person name="Mormile M.R."/>
            <person name="Wall J.D."/>
            <person name="Elias D.A."/>
            <person name="Woyke T."/>
        </authorList>
    </citation>
    <scope>NUCLEOTIDE SEQUENCE [LARGE SCALE GENOMIC DNA]</scope>
    <source>
        <strain evidence="7">sapolanicus</strain>
    </source>
</reference>
<dbReference type="Gene3D" id="3.20.20.70">
    <property type="entry name" value="Aldolase class I"/>
    <property type="match status" value="1"/>
</dbReference>
<dbReference type="RefSeq" id="WP_013405132.1">
    <property type="nucleotide sequence ID" value="NC_014654.1"/>
</dbReference>